<evidence type="ECO:0000256" key="8">
    <source>
        <dbReference type="ARBA" id="ARBA00025268"/>
    </source>
</evidence>
<keyword evidence="7" id="KW-0143">Chaperone</keyword>
<dbReference type="PANTHER" id="PTHR46749">
    <property type="entry name" value="COMPLEX III ASSEMBLY FACTOR LYRM7"/>
    <property type="match status" value="1"/>
</dbReference>
<organism evidence="10 13">
    <name type="scientific">Ogataea haglerorum</name>
    <dbReference type="NCBI Taxonomy" id="1937702"/>
    <lineage>
        <taxon>Eukaryota</taxon>
        <taxon>Fungi</taxon>
        <taxon>Dikarya</taxon>
        <taxon>Ascomycota</taxon>
        <taxon>Saccharomycotina</taxon>
        <taxon>Pichiomycetes</taxon>
        <taxon>Pichiales</taxon>
        <taxon>Pichiaceae</taxon>
        <taxon>Ogataea</taxon>
    </lineage>
</organism>
<evidence type="ECO:0000256" key="1">
    <source>
        <dbReference type="ARBA" id="ARBA00004305"/>
    </source>
</evidence>
<gene>
    <name evidence="10" type="ORF">KL933_002434</name>
    <name evidence="11" type="ORF">KL946_003084</name>
</gene>
<reference evidence="10 12" key="1">
    <citation type="journal article" date="2021" name="G3 (Bethesda)">
        <title>Genomic diversity, chromosomal rearrangements, and interspecies hybridization in the ogataea polymorpha species complex.</title>
        <authorList>
            <person name="Hanson S.J."/>
            <person name="Cinneide E.O."/>
            <person name="Salzberg L.I."/>
            <person name="Wolfe K.H."/>
            <person name="McGowan J."/>
            <person name="Fitzpatrick D.A."/>
            <person name="Matlin K."/>
        </authorList>
    </citation>
    <scope>NUCLEOTIDE SEQUENCE</scope>
    <source>
        <strain evidence="11">81-436-3</strain>
        <strain evidence="10">83-405-1</strain>
    </source>
</reference>
<evidence type="ECO:0000256" key="2">
    <source>
        <dbReference type="ARBA" id="ARBA00009949"/>
    </source>
</evidence>
<dbReference type="AlphaFoldDB" id="A0AAN6D747"/>
<evidence type="ECO:0000313" key="10">
    <source>
        <dbReference type="EMBL" id="KAG7727500.1"/>
    </source>
</evidence>
<evidence type="ECO:0000313" key="12">
    <source>
        <dbReference type="Proteomes" id="UP000697297"/>
    </source>
</evidence>
<evidence type="ECO:0000256" key="4">
    <source>
        <dbReference type="ARBA" id="ARBA00015108"/>
    </source>
</evidence>
<dbReference type="InterPro" id="IPR045298">
    <property type="entry name" value="Complex1_LYR_LYRM7"/>
</dbReference>
<dbReference type="Proteomes" id="UP000738402">
    <property type="component" value="Unassembled WGS sequence"/>
</dbReference>
<name>A0AAN6D747_9ASCO</name>
<comment type="caution">
    <text evidence="10">The sequence shown here is derived from an EMBL/GenBank/DDBJ whole genome shotgun (WGS) entry which is preliminary data.</text>
</comment>
<dbReference type="EMBL" id="JAHLUH010000006">
    <property type="protein sequence ID" value="KAG7727500.1"/>
    <property type="molecule type" value="Genomic_DNA"/>
</dbReference>
<keyword evidence="12" id="KW-1185">Reference proteome</keyword>
<sequence>MSLAKQALSAYRGALRATSVAFNSDIPMLQAARAQIKAKMALEVDPDMPDKSIEDRIKHLNDVSLFLRRNIVQGRKEEDEENKYFLNIHKDTELGDNDDIKKKKGKRNPFGGEMAGGGCCGGGEIKMNERRG</sequence>
<dbReference type="PANTHER" id="PTHR46749:SF1">
    <property type="entry name" value="COMPLEX III ASSEMBLY FACTOR LYRM7"/>
    <property type="match status" value="1"/>
</dbReference>
<keyword evidence="6" id="KW-0496">Mitochondrion</keyword>
<proteinExistence type="inferred from homology"/>
<dbReference type="EMBL" id="JAHLUN010000008">
    <property type="protein sequence ID" value="KAG7764404.1"/>
    <property type="molecule type" value="Genomic_DNA"/>
</dbReference>
<comment type="similarity">
    <text evidence="2">Belongs to the complex I LYR family. MZM1 subfamily.</text>
</comment>
<evidence type="ECO:0000256" key="5">
    <source>
        <dbReference type="ARBA" id="ARBA00022946"/>
    </source>
</evidence>
<feature type="compositionally biased region" description="Gly residues" evidence="9">
    <location>
        <begin position="113"/>
        <end position="124"/>
    </location>
</feature>
<evidence type="ECO:0000256" key="3">
    <source>
        <dbReference type="ARBA" id="ARBA00011589"/>
    </source>
</evidence>
<comment type="subunit">
    <text evidence="3">Interacts with RIP1.</text>
</comment>
<protein>
    <recommendedName>
        <fullName evidence="4">Mitochondrial zinc maintenance protein 1, mitochondrial</fullName>
    </recommendedName>
</protein>
<evidence type="ECO:0000256" key="7">
    <source>
        <dbReference type="ARBA" id="ARBA00023186"/>
    </source>
</evidence>
<evidence type="ECO:0000256" key="9">
    <source>
        <dbReference type="SAM" id="MobiDB-lite"/>
    </source>
</evidence>
<evidence type="ECO:0000313" key="11">
    <source>
        <dbReference type="EMBL" id="KAG7764404.1"/>
    </source>
</evidence>
<dbReference type="InterPro" id="IPR050435">
    <property type="entry name" value="MZM1/LYRM7"/>
</dbReference>
<evidence type="ECO:0000256" key="6">
    <source>
        <dbReference type="ARBA" id="ARBA00023128"/>
    </source>
</evidence>
<feature type="region of interest" description="Disordered" evidence="9">
    <location>
        <begin position="96"/>
        <end position="132"/>
    </location>
</feature>
<accession>A0AAN6D747</accession>
<dbReference type="Proteomes" id="UP000697297">
    <property type="component" value="Unassembled WGS sequence"/>
</dbReference>
<keyword evidence="5" id="KW-0809">Transit peptide</keyword>
<evidence type="ECO:0000313" key="13">
    <source>
        <dbReference type="Proteomes" id="UP000738402"/>
    </source>
</evidence>
<dbReference type="CDD" id="cd20267">
    <property type="entry name" value="Complex1_LYR_LYRM7"/>
    <property type="match status" value="1"/>
</dbReference>
<comment type="subcellular location">
    <subcellularLocation>
        <location evidence="1">Mitochondrion matrix</location>
    </subcellularLocation>
</comment>
<dbReference type="GO" id="GO:0044183">
    <property type="term" value="F:protein folding chaperone"/>
    <property type="evidence" value="ECO:0007669"/>
    <property type="project" value="TreeGrafter"/>
</dbReference>
<comment type="function">
    <text evidence="8">Assembly factor required for Rieske Fe-S protein RIP1 incorporation into the cytochrome b-c1 (CIII) complex. Functions as a chaperone, binding to this subunit within the mitochondrial matrix and stabilizing it prior to its translocation and insertion into the late CIII dimeric intermediate within the mitochondrial inner membrane. Modulates the mitochondrial matrix zinc pool.</text>
</comment>
<dbReference type="GO" id="GO:0005759">
    <property type="term" value="C:mitochondrial matrix"/>
    <property type="evidence" value="ECO:0007669"/>
    <property type="project" value="UniProtKB-SubCell"/>
</dbReference>
<dbReference type="GO" id="GO:0034551">
    <property type="term" value="P:mitochondrial respiratory chain complex III assembly"/>
    <property type="evidence" value="ECO:0007669"/>
    <property type="project" value="InterPro"/>
</dbReference>